<keyword evidence="3" id="KW-1185">Reference proteome</keyword>
<feature type="non-terminal residue" evidence="2">
    <location>
        <position position="188"/>
    </location>
</feature>
<evidence type="ECO:0000313" key="3">
    <source>
        <dbReference type="Proteomes" id="UP000789342"/>
    </source>
</evidence>
<evidence type="ECO:0000256" key="1">
    <source>
        <dbReference type="SAM" id="MobiDB-lite"/>
    </source>
</evidence>
<proteinExistence type="predicted"/>
<dbReference type="SUPFAM" id="SSF52540">
    <property type="entry name" value="P-loop containing nucleoside triphosphate hydrolases"/>
    <property type="match status" value="1"/>
</dbReference>
<feature type="compositionally biased region" description="Basic and acidic residues" evidence="1">
    <location>
        <begin position="160"/>
        <end position="169"/>
    </location>
</feature>
<dbReference type="AlphaFoldDB" id="A0A9N9NQR9"/>
<gene>
    <name evidence="2" type="ORF">AMORRO_LOCUS15965</name>
</gene>
<reference evidence="2" key="1">
    <citation type="submission" date="2021-06" db="EMBL/GenBank/DDBJ databases">
        <authorList>
            <person name="Kallberg Y."/>
            <person name="Tangrot J."/>
            <person name="Rosling A."/>
        </authorList>
    </citation>
    <scope>NUCLEOTIDE SEQUENCE</scope>
    <source>
        <strain evidence="2">CL551</strain>
    </source>
</reference>
<comment type="caution">
    <text evidence="2">The sequence shown here is derived from an EMBL/GenBank/DDBJ whole genome shotgun (WGS) entry which is preliminary data.</text>
</comment>
<feature type="non-terminal residue" evidence="2">
    <location>
        <position position="1"/>
    </location>
</feature>
<dbReference type="PANTHER" id="PTHR37096">
    <property type="entry name" value="YALI0E33429P"/>
    <property type="match status" value="1"/>
</dbReference>
<protein>
    <submittedName>
        <fullName evidence="2">12636_t:CDS:1</fullName>
    </submittedName>
</protein>
<dbReference type="Proteomes" id="UP000789342">
    <property type="component" value="Unassembled WGS sequence"/>
</dbReference>
<dbReference type="InterPro" id="IPR051667">
    <property type="entry name" value="Archaeal_ATPase_domain"/>
</dbReference>
<name>A0A9N9NQR9_9GLOM</name>
<dbReference type="OrthoDB" id="2150628at2759"/>
<dbReference type="PANTHER" id="PTHR37096:SF1">
    <property type="entry name" value="AAA+ ATPASE DOMAIN-CONTAINING PROTEIN"/>
    <property type="match status" value="1"/>
</dbReference>
<dbReference type="EMBL" id="CAJVPV010041143">
    <property type="protein sequence ID" value="CAG8761585.1"/>
    <property type="molecule type" value="Genomic_DNA"/>
</dbReference>
<dbReference type="Gene3D" id="3.40.50.300">
    <property type="entry name" value="P-loop containing nucleotide triphosphate hydrolases"/>
    <property type="match status" value="1"/>
</dbReference>
<evidence type="ECO:0000313" key="2">
    <source>
        <dbReference type="EMBL" id="CAG8761585.1"/>
    </source>
</evidence>
<accession>A0A9N9NQR9</accession>
<feature type="region of interest" description="Disordered" evidence="1">
    <location>
        <begin position="160"/>
        <end position="188"/>
    </location>
</feature>
<sequence length="188" mass="21826">TLSIMKSLMNPLSLLVNGSENSREVAQDLEIQALETYEKFKPPPPTHTFKRMPNFWGREKEKRTIDEILRGDPRWIIINGVRSTGKTALLHEILTDDKYHVIHLDLRVPGFSDLRSFTAELASHLETFLLRISEHQQPQTKDRYKIFEDHATRIKRFRLEGPENLEKKGLQQQAQHSDPNENAKFAAT</sequence>
<organism evidence="2 3">
    <name type="scientific">Acaulospora morrowiae</name>
    <dbReference type="NCBI Taxonomy" id="94023"/>
    <lineage>
        <taxon>Eukaryota</taxon>
        <taxon>Fungi</taxon>
        <taxon>Fungi incertae sedis</taxon>
        <taxon>Mucoromycota</taxon>
        <taxon>Glomeromycotina</taxon>
        <taxon>Glomeromycetes</taxon>
        <taxon>Diversisporales</taxon>
        <taxon>Acaulosporaceae</taxon>
        <taxon>Acaulospora</taxon>
    </lineage>
</organism>
<dbReference type="InterPro" id="IPR027417">
    <property type="entry name" value="P-loop_NTPase"/>
</dbReference>